<sequence>MHNPLINTRFLLQTMPSGGAGVAEVGPLPLPCVCVMGCWILFSTNDVLTTRWRLFCRRDPGILGLSDYEYVAGAPGGEKMVCILNVLASMPAEWICIHVNSADGYDLTGCEWIMDLVLRRDVIHVVSKFIGQLIAINSYVAWDPCKLG</sequence>
<keyword evidence="2" id="KW-1185">Reference proteome</keyword>
<evidence type="ECO:0000313" key="2">
    <source>
        <dbReference type="Proteomes" id="UP001234178"/>
    </source>
</evidence>
<name>A0ABR0A9K1_9CRUS</name>
<dbReference type="EMBL" id="JAOYFB010000036">
    <property type="protein sequence ID" value="KAK4021734.1"/>
    <property type="molecule type" value="Genomic_DNA"/>
</dbReference>
<evidence type="ECO:0000313" key="1">
    <source>
        <dbReference type="EMBL" id="KAK4021734.1"/>
    </source>
</evidence>
<accession>A0ABR0A9K1</accession>
<reference evidence="1 2" key="1">
    <citation type="journal article" date="2023" name="Nucleic Acids Res.">
        <title>The hologenome of Daphnia magna reveals possible DNA methylation and microbiome-mediated evolution of the host genome.</title>
        <authorList>
            <person name="Chaturvedi A."/>
            <person name="Li X."/>
            <person name="Dhandapani V."/>
            <person name="Marshall H."/>
            <person name="Kissane S."/>
            <person name="Cuenca-Cambronero M."/>
            <person name="Asole G."/>
            <person name="Calvet F."/>
            <person name="Ruiz-Romero M."/>
            <person name="Marangio P."/>
            <person name="Guigo R."/>
            <person name="Rago D."/>
            <person name="Mirbahai L."/>
            <person name="Eastwood N."/>
            <person name="Colbourne J.K."/>
            <person name="Zhou J."/>
            <person name="Mallon E."/>
            <person name="Orsini L."/>
        </authorList>
    </citation>
    <scope>NUCLEOTIDE SEQUENCE [LARGE SCALE GENOMIC DNA]</scope>
    <source>
        <strain evidence="1">LRV0_1</strain>
    </source>
</reference>
<dbReference type="Proteomes" id="UP001234178">
    <property type="component" value="Unassembled WGS sequence"/>
</dbReference>
<proteinExistence type="predicted"/>
<gene>
    <name evidence="1" type="ORF">OUZ56_003643</name>
</gene>
<protein>
    <submittedName>
        <fullName evidence="1">Uncharacterized protein</fullName>
    </submittedName>
</protein>
<organism evidence="1 2">
    <name type="scientific">Daphnia magna</name>
    <dbReference type="NCBI Taxonomy" id="35525"/>
    <lineage>
        <taxon>Eukaryota</taxon>
        <taxon>Metazoa</taxon>
        <taxon>Ecdysozoa</taxon>
        <taxon>Arthropoda</taxon>
        <taxon>Crustacea</taxon>
        <taxon>Branchiopoda</taxon>
        <taxon>Diplostraca</taxon>
        <taxon>Cladocera</taxon>
        <taxon>Anomopoda</taxon>
        <taxon>Daphniidae</taxon>
        <taxon>Daphnia</taxon>
    </lineage>
</organism>
<comment type="caution">
    <text evidence="1">The sequence shown here is derived from an EMBL/GenBank/DDBJ whole genome shotgun (WGS) entry which is preliminary data.</text>
</comment>